<dbReference type="EMBL" id="MFAA01000048">
    <property type="protein sequence ID" value="OGD67912.1"/>
    <property type="molecule type" value="Genomic_DNA"/>
</dbReference>
<dbReference type="InterPro" id="IPR051046">
    <property type="entry name" value="MurCDEF_CellWall_CoF430Synth"/>
</dbReference>
<dbReference type="PANTHER" id="PTHR43024">
    <property type="entry name" value="UDP-N-ACETYLMURAMOYL-TRIPEPTIDE--D-ALANYL-D-ALANINE LIGASE"/>
    <property type="match status" value="1"/>
</dbReference>
<name>A0A1F5EKH5_9BACT</name>
<dbReference type="InterPro" id="IPR013221">
    <property type="entry name" value="Mur_ligase_cen"/>
</dbReference>
<proteinExistence type="predicted"/>
<feature type="domain" description="Mur ligase central" evidence="5">
    <location>
        <begin position="105"/>
        <end position="248"/>
    </location>
</feature>
<accession>A0A1F5EKH5</accession>
<dbReference type="GO" id="GO:0005524">
    <property type="term" value="F:ATP binding"/>
    <property type="evidence" value="ECO:0007669"/>
    <property type="project" value="UniProtKB-KW"/>
</dbReference>
<comment type="caution">
    <text evidence="6">The sequence shown here is derived from an EMBL/GenBank/DDBJ whole genome shotgun (WGS) entry which is preliminary data.</text>
</comment>
<dbReference type="SUPFAM" id="SSF53244">
    <property type="entry name" value="MurD-like peptide ligases, peptide-binding domain"/>
    <property type="match status" value="1"/>
</dbReference>
<evidence type="ECO:0000259" key="5">
    <source>
        <dbReference type="Pfam" id="PF08245"/>
    </source>
</evidence>
<dbReference type="SUPFAM" id="SSF53623">
    <property type="entry name" value="MurD-like peptide ligases, catalytic domain"/>
    <property type="match status" value="1"/>
</dbReference>
<protein>
    <recommendedName>
        <fullName evidence="8">UDP-N-acetylmuramoyl-tripeptide--D-alanyl-D-alanine ligase</fullName>
    </recommendedName>
</protein>
<dbReference type="InterPro" id="IPR036565">
    <property type="entry name" value="Mur-like_cat_sf"/>
</dbReference>
<organism evidence="6 7">
    <name type="scientific">Candidatus Campbellbacteria bacterium RIFCSPHIGHO2_12_FULL_35_10</name>
    <dbReference type="NCBI Taxonomy" id="1797578"/>
    <lineage>
        <taxon>Bacteria</taxon>
        <taxon>Candidatus Campbelliibacteriota</taxon>
    </lineage>
</organism>
<evidence type="ECO:0000256" key="3">
    <source>
        <dbReference type="ARBA" id="ARBA00022840"/>
    </source>
</evidence>
<dbReference type="AlphaFoldDB" id="A0A1F5EKH5"/>
<feature type="domain" description="Mur ligase central" evidence="5">
    <location>
        <begin position="31"/>
        <end position="76"/>
    </location>
</feature>
<evidence type="ECO:0000256" key="1">
    <source>
        <dbReference type="ARBA" id="ARBA00022598"/>
    </source>
</evidence>
<dbReference type="InterPro" id="IPR004101">
    <property type="entry name" value="Mur_ligase_C"/>
</dbReference>
<gene>
    <name evidence="6" type="ORF">A3E89_02350</name>
</gene>
<dbReference type="PANTHER" id="PTHR43024:SF1">
    <property type="entry name" value="UDP-N-ACETYLMURAMOYL-TRIPEPTIDE--D-ALANYL-D-ALANINE LIGASE"/>
    <property type="match status" value="1"/>
</dbReference>
<evidence type="ECO:0000259" key="4">
    <source>
        <dbReference type="Pfam" id="PF02875"/>
    </source>
</evidence>
<evidence type="ECO:0000313" key="7">
    <source>
        <dbReference type="Proteomes" id="UP000185891"/>
    </source>
</evidence>
<evidence type="ECO:0000256" key="2">
    <source>
        <dbReference type="ARBA" id="ARBA00022741"/>
    </source>
</evidence>
<dbReference type="InterPro" id="IPR036615">
    <property type="entry name" value="Mur_ligase_C_dom_sf"/>
</dbReference>
<dbReference type="Pfam" id="PF02875">
    <property type="entry name" value="Mur_ligase_C"/>
    <property type="match status" value="1"/>
</dbReference>
<dbReference type="Gene3D" id="3.40.1190.10">
    <property type="entry name" value="Mur-like, catalytic domain"/>
    <property type="match status" value="1"/>
</dbReference>
<evidence type="ECO:0000313" key="6">
    <source>
        <dbReference type="EMBL" id="OGD67912.1"/>
    </source>
</evidence>
<sequence length="423" mass="47469">MKKIFKKVIVWILMLEARAVLWKYKPKVVAVTGSVGKTTTKDTIYTVLSSAFFVRKSEKSFNSEIGVPLSILGVQNGGNNPVIWLKNIFEGLLLIFSKNHYPMWLVLEVGADKPGDIEYIAKWLQPDIAVVTRFAEIPAHVEYFKSPKAVIEEKKKLVEYMKKDGFLILNFDDKDVLSIKEEYNRKTVTYGMEEGADIIGSNNNFLYENGKIIGITFKANQNGTSIPVNIKGSLGVQHIYPALAAFAVGFSQDLNLVTMSQALSLDHKSQPGRMKLIEGIKNSTIIDDSYNSSPLAVQWALKTLKEIETDGRKIAVLGDMMELGKYTTEAHKEVGNLVAEVCDVLVAVGVRSESIAEGAIEKGMDEKNILRFKDSREAGKYLKSFVKENDIFLVKGSRWAMRMERVVEEIMEEPERADELLVR</sequence>
<keyword evidence="3" id="KW-0067">ATP-binding</keyword>
<evidence type="ECO:0008006" key="8">
    <source>
        <dbReference type="Google" id="ProtNLM"/>
    </source>
</evidence>
<reference evidence="6 7" key="1">
    <citation type="journal article" date="2016" name="Nat. Commun.">
        <title>Thousands of microbial genomes shed light on interconnected biogeochemical processes in an aquifer system.</title>
        <authorList>
            <person name="Anantharaman K."/>
            <person name="Brown C.T."/>
            <person name="Hug L.A."/>
            <person name="Sharon I."/>
            <person name="Castelle C.J."/>
            <person name="Probst A.J."/>
            <person name="Thomas B.C."/>
            <person name="Singh A."/>
            <person name="Wilkins M.J."/>
            <person name="Karaoz U."/>
            <person name="Brodie E.L."/>
            <person name="Williams K.H."/>
            <person name="Hubbard S.S."/>
            <person name="Banfield J.F."/>
        </authorList>
    </citation>
    <scope>NUCLEOTIDE SEQUENCE [LARGE SCALE GENOMIC DNA]</scope>
</reference>
<dbReference type="Pfam" id="PF08245">
    <property type="entry name" value="Mur_ligase_M"/>
    <property type="match status" value="2"/>
</dbReference>
<keyword evidence="1" id="KW-0436">Ligase</keyword>
<keyword evidence="2" id="KW-0547">Nucleotide-binding</keyword>
<feature type="domain" description="Mur ligase C-terminal" evidence="4">
    <location>
        <begin position="272"/>
        <end position="398"/>
    </location>
</feature>
<dbReference type="GO" id="GO:0016881">
    <property type="term" value="F:acid-amino acid ligase activity"/>
    <property type="evidence" value="ECO:0007669"/>
    <property type="project" value="InterPro"/>
</dbReference>
<dbReference type="Gene3D" id="3.90.190.20">
    <property type="entry name" value="Mur ligase, C-terminal domain"/>
    <property type="match status" value="1"/>
</dbReference>
<dbReference type="Proteomes" id="UP000185891">
    <property type="component" value="Unassembled WGS sequence"/>
</dbReference>